<dbReference type="RefSeq" id="WP_107976947.1">
    <property type="nucleotide sequence ID" value="NZ_BMEZ01000015.1"/>
</dbReference>
<reference evidence="1 2" key="1">
    <citation type="submission" date="2018-04" db="EMBL/GenBank/DDBJ databases">
        <title>Genomic Encyclopedia of Archaeal and Bacterial Type Strains, Phase II (KMG-II): from individual species to whole genera.</title>
        <authorList>
            <person name="Goeker M."/>
        </authorList>
    </citation>
    <scope>NUCLEOTIDE SEQUENCE [LARGE SCALE GENOMIC DNA]</scope>
    <source>
        <strain evidence="1 2">DSM 29329</strain>
    </source>
</reference>
<organism evidence="1 2">
    <name type="scientific">Allosediminivita pacifica</name>
    <dbReference type="NCBI Taxonomy" id="1267769"/>
    <lineage>
        <taxon>Bacteria</taxon>
        <taxon>Pseudomonadati</taxon>
        <taxon>Pseudomonadota</taxon>
        <taxon>Alphaproteobacteria</taxon>
        <taxon>Rhodobacterales</taxon>
        <taxon>Paracoccaceae</taxon>
        <taxon>Allosediminivita</taxon>
    </lineage>
</organism>
<dbReference type="Proteomes" id="UP000244069">
    <property type="component" value="Unassembled WGS sequence"/>
</dbReference>
<dbReference type="Pfam" id="PF07386">
    <property type="entry name" value="DUF1499"/>
    <property type="match status" value="1"/>
</dbReference>
<comment type="caution">
    <text evidence="1">The sequence shown here is derived from an EMBL/GenBank/DDBJ whole genome shotgun (WGS) entry which is preliminary data.</text>
</comment>
<dbReference type="AlphaFoldDB" id="A0A2T6ASY3"/>
<dbReference type="InterPro" id="IPR010865">
    <property type="entry name" value="DUF1499"/>
</dbReference>
<sequence length="137" mass="15404">MIFWFIVLVIVAGLAWIRLAPSDPAVWNVDPMVTSDQDLAHGVRRRIPGDAETFERLHGIILETPRTEVLAGGPSEPRATYITRSKWFGFPDYTTVQQGEGSLEIYARQRFGQSDMGVNRERVEGWLSRLESEGAEG</sequence>
<keyword evidence="2" id="KW-1185">Reference proteome</keyword>
<accession>A0A2T6ASY3</accession>
<dbReference type="EMBL" id="QBKN01000014">
    <property type="protein sequence ID" value="PTX46923.1"/>
    <property type="molecule type" value="Genomic_DNA"/>
</dbReference>
<protein>
    <submittedName>
        <fullName evidence="1">Uncharacterized protein DUF1499</fullName>
    </submittedName>
</protein>
<evidence type="ECO:0000313" key="1">
    <source>
        <dbReference type="EMBL" id="PTX46923.1"/>
    </source>
</evidence>
<gene>
    <name evidence="1" type="ORF">C8N44_11465</name>
</gene>
<evidence type="ECO:0000313" key="2">
    <source>
        <dbReference type="Proteomes" id="UP000244069"/>
    </source>
</evidence>
<proteinExistence type="predicted"/>
<name>A0A2T6ASY3_9RHOB</name>
<dbReference type="OrthoDB" id="8479024at2"/>